<feature type="compositionally biased region" description="Basic residues" evidence="1">
    <location>
        <begin position="17"/>
        <end position="27"/>
    </location>
</feature>
<comment type="caution">
    <text evidence="2">The sequence shown here is derived from an EMBL/GenBank/DDBJ whole genome shotgun (WGS) entry which is preliminary data.</text>
</comment>
<name>A0AAD6PRG6_9ROSI</name>
<dbReference type="AlphaFoldDB" id="A0AAD6PRG6"/>
<sequence length="64" mass="7429">MTYHSNYPVSSPLTERKSKKALKRHRPFSLSSERISKGALKRLRPSSLFRDKFFSDLESGTEIK</sequence>
<evidence type="ECO:0000313" key="3">
    <source>
        <dbReference type="Proteomes" id="UP001164929"/>
    </source>
</evidence>
<evidence type="ECO:0000313" key="2">
    <source>
        <dbReference type="EMBL" id="KAJ6958453.1"/>
    </source>
</evidence>
<protein>
    <submittedName>
        <fullName evidence="2">Uncharacterized protein</fullName>
    </submittedName>
</protein>
<reference evidence="2 3" key="1">
    <citation type="journal article" date="2023" name="Mol. Ecol. Resour.">
        <title>Chromosome-level genome assembly of a triploid poplar Populus alba 'Berolinensis'.</title>
        <authorList>
            <person name="Chen S."/>
            <person name="Yu Y."/>
            <person name="Wang X."/>
            <person name="Wang S."/>
            <person name="Zhang T."/>
            <person name="Zhou Y."/>
            <person name="He R."/>
            <person name="Meng N."/>
            <person name="Wang Y."/>
            <person name="Liu W."/>
            <person name="Liu Z."/>
            <person name="Liu J."/>
            <person name="Guo Q."/>
            <person name="Huang H."/>
            <person name="Sederoff R.R."/>
            <person name="Wang G."/>
            <person name="Qu G."/>
            <person name="Chen S."/>
        </authorList>
    </citation>
    <scope>NUCLEOTIDE SEQUENCE [LARGE SCALE GENOMIC DNA]</scope>
    <source>
        <strain evidence="2">SC-2020</strain>
    </source>
</reference>
<organism evidence="2 3">
    <name type="scientific">Populus alba x Populus x berolinensis</name>
    <dbReference type="NCBI Taxonomy" id="444605"/>
    <lineage>
        <taxon>Eukaryota</taxon>
        <taxon>Viridiplantae</taxon>
        <taxon>Streptophyta</taxon>
        <taxon>Embryophyta</taxon>
        <taxon>Tracheophyta</taxon>
        <taxon>Spermatophyta</taxon>
        <taxon>Magnoliopsida</taxon>
        <taxon>eudicotyledons</taxon>
        <taxon>Gunneridae</taxon>
        <taxon>Pentapetalae</taxon>
        <taxon>rosids</taxon>
        <taxon>fabids</taxon>
        <taxon>Malpighiales</taxon>
        <taxon>Salicaceae</taxon>
        <taxon>Saliceae</taxon>
        <taxon>Populus</taxon>
    </lineage>
</organism>
<feature type="region of interest" description="Disordered" evidence="1">
    <location>
        <begin position="1"/>
        <end position="29"/>
    </location>
</feature>
<dbReference type="Proteomes" id="UP001164929">
    <property type="component" value="Chromosome 18"/>
</dbReference>
<feature type="compositionally biased region" description="Polar residues" evidence="1">
    <location>
        <begin position="1"/>
        <end position="13"/>
    </location>
</feature>
<evidence type="ECO:0000256" key="1">
    <source>
        <dbReference type="SAM" id="MobiDB-lite"/>
    </source>
</evidence>
<keyword evidence="3" id="KW-1185">Reference proteome</keyword>
<accession>A0AAD6PRG6</accession>
<proteinExistence type="predicted"/>
<gene>
    <name evidence="2" type="ORF">NC653_040177</name>
</gene>
<dbReference type="EMBL" id="JAQIZT010000018">
    <property type="protein sequence ID" value="KAJ6958453.1"/>
    <property type="molecule type" value="Genomic_DNA"/>
</dbReference>